<accession>A0A8T0W3Q9</accession>
<keyword evidence="3" id="KW-1185">Reference proteome</keyword>
<dbReference type="AlphaFoldDB" id="A0A8T0W3Q9"/>
<proteinExistence type="predicted"/>
<organism evidence="2 3">
    <name type="scientific">Panicum virgatum</name>
    <name type="common">Blackwell switchgrass</name>
    <dbReference type="NCBI Taxonomy" id="38727"/>
    <lineage>
        <taxon>Eukaryota</taxon>
        <taxon>Viridiplantae</taxon>
        <taxon>Streptophyta</taxon>
        <taxon>Embryophyta</taxon>
        <taxon>Tracheophyta</taxon>
        <taxon>Spermatophyta</taxon>
        <taxon>Magnoliopsida</taxon>
        <taxon>Liliopsida</taxon>
        <taxon>Poales</taxon>
        <taxon>Poaceae</taxon>
        <taxon>PACMAD clade</taxon>
        <taxon>Panicoideae</taxon>
        <taxon>Panicodae</taxon>
        <taxon>Paniceae</taxon>
        <taxon>Panicinae</taxon>
        <taxon>Panicum</taxon>
        <taxon>Panicum sect. Hiantes</taxon>
    </lineage>
</organism>
<evidence type="ECO:0000313" key="3">
    <source>
        <dbReference type="Proteomes" id="UP000823388"/>
    </source>
</evidence>
<reference evidence="2 3" key="1">
    <citation type="submission" date="2020-05" db="EMBL/GenBank/DDBJ databases">
        <title>WGS assembly of Panicum virgatum.</title>
        <authorList>
            <person name="Lovell J.T."/>
            <person name="Jenkins J."/>
            <person name="Shu S."/>
            <person name="Juenger T.E."/>
            <person name="Schmutz J."/>
        </authorList>
    </citation>
    <scope>NUCLEOTIDE SEQUENCE [LARGE SCALE GENOMIC DNA]</scope>
    <source>
        <strain evidence="3">cv. AP13</strain>
    </source>
</reference>
<evidence type="ECO:0000313" key="2">
    <source>
        <dbReference type="EMBL" id="KAG2642068.1"/>
    </source>
</evidence>
<feature type="region of interest" description="Disordered" evidence="1">
    <location>
        <begin position="1"/>
        <end position="27"/>
    </location>
</feature>
<dbReference type="PANTHER" id="PTHR35114:SF1">
    <property type="entry name" value="CYTOCHROME OXIDASE COMPLEX ASSEMBLY PROTEIN"/>
    <property type="match status" value="1"/>
</dbReference>
<evidence type="ECO:0000256" key="1">
    <source>
        <dbReference type="SAM" id="MobiDB-lite"/>
    </source>
</evidence>
<name>A0A8T0W3Q9_PANVG</name>
<comment type="caution">
    <text evidence="2">The sequence shown here is derived from an EMBL/GenBank/DDBJ whole genome shotgun (WGS) entry which is preliminary data.</text>
</comment>
<dbReference type="PANTHER" id="PTHR35114">
    <property type="entry name" value="CYTOCHROME OXIDASE COMPLEX ASSEMBLY PROTEIN"/>
    <property type="match status" value="1"/>
</dbReference>
<protein>
    <submittedName>
        <fullName evidence="2">Uncharacterized protein</fullName>
    </submittedName>
</protein>
<dbReference type="EMBL" id="CM029039">
    <property type="protein sequence ID" value="KAG2642068.1"/>
    <property type="molecule type" value="Genomic_DNA"/>
</dbReference>
<sequence>MQFAGLCSLSVSPSSPPSPEKSQMSRAAAAAAAARKVTGIAQLRAPPASTGGLLYRSYGGGSGGSRKRSMPRRVLSIGAISLAGGLVLSAVNDLAIFHGCTTKAIEKAADNQKVVEAIGVPLVRGPWYEASLEVGHRRRSVSCTFPVSGPHGSGFFQIEATRNGEDGLLSFLRHHDWEILTLEAHLHVPSDDEQQKTLVKVNLESNGGGQCSDPESGS</sequence>
<dbReference type="Proteomes" id="UP000823388">
    <property type="component" value="Chromosome 2K"/>
</dbReference>
<gene>
    <name evidence="2" type="ORF">PVAP13_2KG268900</name>
</gene>